<dbReference type="Gene3D" id="2.160.20.10">
    <property type="entry name" value="Single-stranded right-handed beta-helix, Pectin lyase-like"/>
    <property type="match status" value="1"/>
</dbReference>
<accession>A0A0G4IUF5</accession>
<dbReference type="EMBL" id="CDSF01000089">
    <property type="protein sequence ID" value="CEO98978.1"/>
    <property type="molecule type" value="Genomic_DNA"/>
</dbReference>
<protein>
    <submittedName>
        <fullName evidence="1">Uncharacterized protein</fullName>
    </submittedName>
</protein>
<reference evidence="1 2" key="1">
    <citation type="submission" date="2015-02" db="EMBL/GenBank/DDBJ databases">
        <authorList>
            <person name="Chooi Y.-H."/>
        </authorList>
    </citation>
    <scope>NUCLEOTIDE SEQUENCE [LARGE SCALE GENOMIC DNA]</scope>
    <source>
        <strain evidence="1">E3</strain>
    </source>
</reference>
<dbReference type="Proteomes" id="UP000039324">
    <property type="component" value="Unassembled WGS sequence"/>
</dbReference>
<dbReference type="InterPro" id="IPR012334">
    <property type="entry name" value="Pectin_lyas_fold"/>
</dbReference>
<keyword evidence="2" id="KW-1185">Reference proteome</keyword>
<dbReference type="AlphaFoldDB" id="A0A0G4IUF5"/>
<gene>
    <name evidence="1" type="ORF">PBRA_007092</name>
</gene>
<feature type="non-terminal residue" evidence="1">
    <location>
        <position position="1081"/>
    </location>
</feature>
<proteinExistence type="predicted"/>
<name>A0A0G4IUF5_PLABS</name>
<sequence>MSPPPRVRWRPQRNALGVTIVIFLLLFSYGLCDTGPHVGFDALHWASLDGVDLRLPRNTNLSMLHHFEHNSTYHHEEPHIVVFAANVFFSRNCNVGRLEPCVCVRDAFSAAIARLDAAATERKILVFGSRVPHRLQLNNARDVLIVAMTKVTFSHPIRLSSCVNVTFDGFSVLDIIVDDSDHIRLSGTSSEDTFRVFVADTTTRSPPAPVRIRVSGFSGFDTLSIVLRDDSRILCSADSVETISLDLLCKNGPCSGIFDNSTLAWALSSVAVSGRSNWLLHTSGGDLYVRRALCSRLAITGPSSVFLEGSAILDDLFVKSPFVISRSNASVVATNSVEIGDANSAVVLEANAVIRSGSVIVNGRRILLFGSIRATTTLHIGSFLDTSSVDVSGTLHCVSEGKSIATIRIIAHNLINIWPSAVVEAEGNAFACNGGLIEVGGVQASMSDNTFVRDLYVYRGSRISVDSFPLQGDAGTIILLSSDATLFNGRATARSGILTGEAGFIEISSLDSLHFDGITNLSSVAGSSGTLLLDPITVVIDVSGSNDNLLPVISSGTSPSSMTISASAIHTSLTTGDVSISATANITVNANIGTGAETHALTLSAGTTLSINAAISTSGAVTLSGSTGINANGSLISGTTMSLTASAGPVDVRYPITSGTQLTISGTTVSINGTVSAGTTMTVTATSGAITVVRNCTSSGIMTWSATDSLQVAGSATLATQGYTFSATCDSDCNGIGDLNIASGSSVLTSNGAGIISVNQLSLAGVIKSGSGSISLSGCSSKSIQFGGSAGAGTAIELTSSKLGQITTSGGYVLKSSSISVQAVSTSTSVELNARATGGTISFAGTSSFSSLNATAHSGISVLASISTTAGALVLDGDYSATFAGTTSITSNALLTSYTDLSIHPHGTGRVVVSCPASWSARNHVNLYAGTRVYGSGGDFSLVSDSAATGTGGALKFASTSNITFVSSLVTKLYLKGNAFQWSNGFSLSALSAKVVIDNSVSAAFSIGSGGSLTSATLSMITTTGTLQLGDTAVTDMSIYGFDRSGSSESLLSIHGASSVTFSTSATTVYANLYVSTAGNV</sequence>
<organism evidence="1 2">
    <name type="scientific">Plasmodiophora brassicae</name>
    <name type="common">Clubroot disease agent</name>
    <dbReference type="NCBI Taxonomy" id="37360"/>
    <lineage>
        <taxon>Eukaryota</taxon>
        <taxon>Sar</taxon>
        <taxon>Rhizaria</taxon>
        <taxon>Endomyxa</taxon>
        <taxon>Phytomyxea</taxon>
        <taxon>Plasmodiophorida</taxon>
        <taxon>Plasmodiophoridae</taxon>
        <taxon>Plasmodiophora</taxon>
    </lineage>
</organism>
<evidence type="ECO:0000313" key="2">
    <source>
        <dbReference type="Proteomes" id="UP000039324"/>
    </source>
</evidence>
<evidence type="ECO:0000313" key="1">
    <source>
        <dbReference type="EMBL" id="CEO98978.1"/>
    </source>
</evidence>